<dbReference type="RefSeq" id="WP_116171896.1">
    <property type="nucleotide sequence ID" value="NZ_CP033058.2"/>
</dbReference>
<dbReference type="Proteomes" id="UP000256585">
    <property type="component" value="Chromosome"/>
</dbReference>
<feature type="transmembrane region" description="Helical" evidence="8">
    <location>
        <begin position="406"/>
        <end position="431"/>
    </location>
</feature>
<evidence type="ECO:0000256" key="7">
    <source>
        <dbReference type="ARBA" id="ARBA00023136"/>
    </source>
</evidence>
<feature type="transmembrane region" description="Helical" evidence="8">
    <location>
        <begin position="443"/>
        <end position="462"/>
    </location>
</feature>
<feature type="transmembrane region" description="Helical" evidence="8">
    <location>
        <begin position="282"/>
        <end position="304"/>
    </location>
</feature>
<feature type="transmembrane region" description="Helical" evidence="8">
    <location>
        <begin position="352"/>
        <end position="385"/>
    </location>
</feature>
<protein>
    <submittedName>
        <fullName evidence="9">Potassium transporter KtrB</fullName>
    </submittedName>
</protein>
<dbReference type="PANTHER" id="PTHR32024:SF1">
    <property type="entry name" value="KTR SYSTEM POTASSIUM UPTAKE PROTEIN B"/>
    <property type="match status" value="1"/>
</dbReference>
<dbReference type="PANTHER" id="PTHR32024">
    <property type="entry name" value="TRK SYSTEM POTASSIUM UPTAKE PROTEIN TRKG-RELATED"/>
    <property type="match status" value="1"/>
</dbReference>
<keyword evidence="4 8" id="KW-0812">Transmembrane</keyword>
<gene>
    <name evidence="9" type="ORF">DMC14_000505</name>
</gene>
<feature type="transmembrane region" description="Helical" evidence="8">
    <location>
        <begin position="143"/>
        <end position="165"/>
    </location>
</feature>
<feature type="transmembrane region" description="Helical" evidence="8">
    <location>
        <begin position="21"/>
        <end position="44"/>
    </location>
</feature>
<dbReference type="EMBL" id="CP033058">
    <property type="protein sequence ID" value="AZZ65285.1"/>
    <property type="molecule type" value="Genomic_DNA"/>
</dbReference>
<keyword evidence="10" id="KW-1185">Reference proteome</keyword>
<feature type="transmembrane region" description="Helical" evidence="8">
    <location>
        <begin position="85"/>
        <end position="108"/>
    </location>
</feature>
<comment type="subcellular location">
    <subcellularLocation>
        <location evidence="1">Cell membrane</location>
        <topology evidence="1">Multi-pass membrane protein</topology>
    </subcellularLocation>
</comment>
<keyword evidence="5 8" id="KW-1133">Transmembrane helix</keyword>
<evidence type="ECO:0000256" key="1">
    <source>
        <dbReference type="ARBA" id="ARBA00004651"/>
    </source>
</evidence>
<dbReference type="KEGG" id="mphc:DMC14_000505"/>
<evidence type="ECO:0000256" key="8">
    <source>
        <dbReference type="SAM" id="Phobius"/>
    </source>
</evidence>
<dbReference type="GO" id="GO:0008324">
    <property type="term" value="F:monoatomic cation transmembrane transporter activity"/>
    <property type="evidence" value="ECO:0007669"/>
    <property type="project" value="InterPro"/>
</dbReference>
<keyword evidence="6" id="KW-0406">Ion transport</keyword>
<proteinExistence type="predicted"/>
<keyword evidence="3" id="KW-1003">Cell membrane</keyword>
<dbReference type="InterPro" id="IPR003445">
    <property type="entry name" value="Cat_transpt"/>
</dbReference>
<dbReference type="Pfam" id="PF02386">
    <property type="entry name" value="TrkH"/>
    <property type="match status" value="1"/>
</dbReference>
<evidence type="ECO:0000256" key="5">
    <source>
        <dbReference type="ARBA" id="ARBA00022989"/>
    </source>
</evidence>
<evidence type="ECO:0000256" key="6">
    <source>
        <dbReference type="ARBA" id="ARBA00023065"/>
    </source>
</evidence>
<reference evidence="9" key="1">
    <citation type="submission" date="2019-03" db="EMBL/GenBank/DDBJ databases">
        <title>Draft Sequence and Annotation of the Mycoplasma phocicerebrale Strain 1049T Genome.</title>
        <authorList>
            <person name="Frasca S.Jr."/>
            <person name="Kutish G.F."/>
            <person name="Castellanos Gell J."/>
            <person name="Michaels D.L."/>
            <person name="Brown D.R."/>
        </authorList>
    </citation>
    <scope>NUCLEOTIDE SEQUENCE</scope>
    <source>
        <strain evidence="9">1049</strain>
    </source>
</reference>
<keyword evidence="2" id="KW-0813">Transport</keyword>
<accession>A0A3T0TT72</accession>
<feature type="transmembrane region" description="Helical" evidence="8">
    <location>
        <begin position="237"/>
        <end position="261"/>
    </location>
</feature>
<dbReference type="AlphaFoldDB" id="A0A3T0TT72"/>
<feature type="transmembrane region" description="Helical" evidence="8">
    <location>
        <begin position="474"/>
        <end position="491"/>
    </location>
</feature>
<evidence type="ECO:0000256" key="4">
    <source>
        <dbReference type="ARBA" id="ARBA00022692"/>
    </source>
</evidence>
<dbReference type="OrthoDB" id="9810952at2"/>
<evidence type="ECO:0000313" key="10">
    <source>
        <dbReference type="Proteomes" id="UP000256585"/>
    </source>
</evidence>
<name>A0A3T0TT72_9BACT</name>
<evidence type="ECO:0000256" key="2">
    <source>
        <dbReference type="ARBA" id="ARBA00022448"/>
    </source>
</evidence>
<evidence type="ECO:0000313" key="9">
    <source>
        <dbReference type="EMBL" id="AZZ65285.1"/>
    </source>
</evidence>
<sequence length="518" mass="58436">MKNKRRTSRKTNIIFRFLRKLGAVRYIFIIYILFTILISLLLFWNASHNEGITKPRYIDVLFVSASAFSDTGLTPLVISETFNSFGQFLIALSMVVGGIGIFTFKVYIFQSILKIKSNLFSNMVSQTERGSITISETRKMIKIAISFLIITTIIASFIFTMLLYFTKNPNFVIPSDFSPKANKMLFDPRVIMTQEQNPYMNFGQAIKLGIFHAISSINNAGFDLFGNKSLQPFYHDYAFQSITIIVFLIGGIGFPVIYDVWKKIQSARKSQPNHRFQLFTKFTIITYIVTTVLGFGLSIILEYFSKSKGSFWYQNEYGNAGEKIFALYFQVSSTRSAGFSTVNYYNFTQSTILLHSVLMFIGFSPVSTAGGVRNTTIAVIFLSVITMMSERKRINAFKRQIGKETLIKAVNVFAIAILLILVFTITTYATIPDKTKMINTQNYPLLFVVFETCSAFGNTGLSTGLSGSARNLHVVGKLSLISMMIIGQFGIPQTIKIFGRVKPASEHYQYIYEDVSIG</sequence>
<keyword evidence="7 8" id="KW-0472">Membrane</keyword>
<dbReference type="GO" id="GO:0030001">
    <property type="term" value="P:metal ion transport"/>
    <property type="evidence" value="ECO:0007669"/>
    <property type="project" value="UniProtKB-ARBA"/>
</dbReference>
<evidence type="ECO:0000256" key="3">
    <source>
        <dbReference type="ARBA" id="ARBA00022475"/>
    </source>
</evidence>
<organism evidence="9 10">
    <name type="scientific">Metamycoplasma phocicerebrale</name>
    <dbReference type="NCBI Taxonomy" id="142649"/>
    <lineage>
        <taxon>Bacteria</taxon>
        <taxon>Bacillati</taxon>
        <taxon>Mycoplasmatota</taxon>
        <taxon>Mycoplasmoidales</taxon>
        <taxon>Metamycoplasmataceae</taxon>
        <taxon>Metamycoplasma</taxon>
    </lineage>
</organism>
<dbReference type="GO" id="GO:0005886">
    <property type="term" value="C:plasma membrane"/>
    <property type="evidence" value="ECO:0007669"/>
    <property type="project" value="UniProtKB-SubCell"/>
</dbReference>